<reference evidence="1 2" key="1">
    <citation type="submission" date="2018-05" db="EMBL/GenBank/DDBJ databases">
        <title>Genome sequencing of Flavobacterium sp. HYN0056.</title>
        <authorList>
            <person name="Yi H."/>
            <person name="Baek C."/>
        </authorList>
    </citation>
    <scope>NUCLEOTIDE SEQUENCE [LARGE SCALE GENOMIC DNA]</scope>
    <source>
        <strain evidence="1 2">HYN0056</strain>
    </source>
</reference>
<accession>A0A2S1YPB2</accession>
<dbReference type="AlphaFoldDB" id="A0A2S1YPB2"/>
<dbReference type="KEGG" id="fcr:HYN56_15990"/>
<sequence>MKKYKKNFNGHFNVTKSTEHVNILLGSDLELFIDPYNIANNLQNKVAKKVYLRSKSFLENLNRTYIVPNDRINGLAFLSHLQEANEYGFGYSKTNKGKGIGFTKAEVIFDSLSNNLFARGGASITNEAHNVLLLVKGIGADNMSDTLANVCRDIFADFTYEQCILHNIPTSKVQIEYFDSTRNCWMFKDANLPSFAGKKIILVPKFLIGGERAYTNAFNWFISSNYLSKEILAGTLRVNGSKGFINRLKNGTRRAIIKNINKHFKKPKGELVDFVKKYNGSLLEFQTHIKNNFPNISDEQLLLMLS</sequence>
<dbReference type="EMBL" id="CP029255">
    <property type="protein sequence ID" value="AWK05658.1"/>
    <property type="molecule type" value="Genomic_DNA"/>
</dbReference>
<organism evidence="1 2">
    <name type="scientific">Flavobacterium crocinum</name>
    <dbReference type="NCBI Taxonomy" id="2183896"/>
    <lineage>
        <taxon>Bacteria</taxon>
        <taxon>Pseudomonadati</taxon>
        <taxon>Bacteroidota</taxon>
        <taxon>Flavobacteriia</taxon>
        <taxon>Flavobacteriales</taxon>
        <taxon>Flavobacteriaceae</taxon>
        <taxon>Flavobacterium</taxon>
    </lineage>
</organism>
<dbReference type="OrthoDB" id="6691177at2"/>
<protein>
    <submittedName>
        <fullName evidence="1">Uncharacterized protein</fullName>
    </submittedName>
</protein>
<dbReference type="Proteomes" id="UP000245250">
    <property type="component" value="Chromosome"/>
</dbReference>
<evidence type="ECO:0000313" key="2">
    <source>
        <dbReference type="Proteomes" id="UP000245250"/>
    </source>
</evidence>
<gene>
    <name evidence="1" type="ORF">HYN56_15990</name>
</gene>
<name>A0A2S1YPB2_9FLAO</name>
<keyword evidence="2" id="KW-1185">Reference proteome</keyword>
<dbReference type="RefSeq" id="WP_109193095.1">
    <property type="nucleotide sequence ID" value="NZ_CP029255.1"/>
</dbReference>
<proteinExistence type="predicted"/>
<evidence type="ECO:0000313" key="1">
    <source>
        <dbReference type="EMBL" id="AWK05658.1"/>
    </source>
</evidence>